<evidence type="ECO:0000256" key="2">
    <source>
        <dbReference type="ARBA" id="ARBA00022898"/>
    </source>
</evidence>
<dbReference type="Pfam" id="PF00266">
    <property type="entry name" value="Aminotran_5"/>
    <property type="match status" value="1"/>
</dbReference>
<proteinExistence type="inferred from homology"/>
<dbReference type="InterPro" id="IPR000192">
    <property type="entry name" value="Aminotrans_V_dom"/>
</dbReference>
<dbReference type="InterPro" id="IPR020578">
    <property type="entry name" value="Aminotrans_V_PyrdxlP_BS"/>
</dbReference>
<dbReference type="Gene3D" id="3.90.1150.10">
    <property type="entry name" value="Aspartate Aminotransferase, domain 1"/>
    <property type="match status" value="1"/>
</dbReference>
<organism evidence="6 7">
    <name type="scientific">Gordonibacter faecis</name>
    <dbReference type="NCBI Taxonomy" id="3047475"/>
    <lineage>
        <taxon>Bacteria</taxon>
        <taxon>Bacillati</taxon>
        <taxon>Actinomycetota</taxon>
        <taxon>Coriobacteriia</taxon>
        <taxon>Eggerthellales</taxon>
        <taxon>Eggerthellaceae</taxon>
        <taxon>Gordonibacter</taxon>
    </lineage>
</organism>
<dbReference type="Proteomes" id="UP001232750">
    <property type="component" value="Unassembled WGS sequence"/>
</dbReference>
<keyword evidence="6" id="KW-0032">Aminotransferase</keyword>
<evidence type="ECO:0000313" key="6">
    <source>
        <dbReference type="EMBL" id="MDJ1649433.1"/>
    </source>
</evidence>
<dbReference type="PANTHER" id="PTHR43586">
    <property type="entry name" value="CYSTEINE DESULFURASE"/>
    <property type="match status" value="1"/>
</dbReference>
<evidence type="ECO:0000256" key="1">
    <source>
        <dbReference type="ARBA" id="ARBA00001933"/>
    </source>
</evidence>
<dbReference type="InterPro" id="IPR015424">
    <property type="entry name" value="PyrdxlP-dep_Trfase"/>
</dbReference>
<protein>
    <submittedName>
        <fullName evidence="6">Aminotransferase class V-fold PLP-dependent enzyme</fullName>
    </submittedName>
</protein>
<keyword evidence="7" id="KW-1185">Reference proteome</keyword>
<dbReference type="SUPFAM" id="SSF53383">
    <property type="entry name" value="PLP-dependent transferases"/>
    <property type="match status" value="1"/>
</dbReference>
<dbReference type="PROSITE" id="PS00595">
    <property type="entry name" value="AA_TRANSFER_CLASS_5"/>
    <property type="match status" value="1"/>
</dbReference>
<keyword evidence="2" id="KW-0663">Pyridoxal phosphate</keyword>
<evidence type="ECO:0000313" key="7">
    <source>
        <dbReference type="Proteomes" id="UP001232750"/>
    </source>
</evidence>
<gene>
    <name evidence="6" type="ORF">QNJ86_01320</name>
</gene>
<evidence type="ECO:0000256" key="3">
    <source>
        <dbReference type="RuleBase" id="RU004075"/>
    </source>
</evidence>
<name>A0ABT7DIT4_9ACTN</name>
<comment type="cofactor">
    <cofactor evidence="1 4">
        <name>pyridoxal 5'-phosphate</name>
        <dbReference type="ChEBI" id="CHEBI:597326"/>
    </cofactor>
</comment>
<dbReference type="EMBL" id="JASJEU010000003">
    <property type="protein sequence ID" value="MDJ1649433.1"/>
    <property type="molecule type" value="Genomic_DNA"/>
</dbReference>
<dbReference type="InterPro" id="IPR015422">
    <property type="entry name" value="PyrdxlP-dep_Trfase_small"/>
</dbReference>
<dbReference type="GO" id="GO:0008483">
    <property type="term" value="F:transaminase activity"/>
    <property type="evidence" value="ECO:0007669"/>
    <property type="project" value="UniProtKB-KW"/>
</dbReference>
<dbReference type="Gene3D" id="3.40.640.10">
    <property type="entry name" value="Type I PLP-dependent aspartate aminotransferase-like (Major domain)"/>
    <property type="match status" value="1"/>
</dbReference>
<feature type="domain" description="Aminotransferase class V" evidence="5">
    <location>
        <begin position="2"/>
        <end position="366"/>
    </location>
</feature>
<dbReference type="InterPro" id="IPR010969">
    <property type="entry name" value="Cys_dSase-rel_unknwn_funct"/>
</dbReference>
<keyword evidence="6" id="KW-0808">Transferase</keyword>
<evidence type="ECO:0000259" key="5">
    <source>
        <dbReference type="Pfam" id="PF00266"/>
    </source>
</evidence>
<reference evidence="6 7" key="1">
    <citation type="submission" date="2023-05" db="EMBL/GenBank/DDBJ databases">
        <title>Gordonibacter KGMB12511T sp. nov., isolated from faeces of healthy Korean.</title>
        <authorList>
            <person name="Kim H.S."/>
            <person name="Kim J.-S."/>
            <person name="Suh M.K."/>
            <person name="Eom M.K."/>
            <person name="Do H.E."/>
            <person name="Lee J.-S."/>
        </authorList>
    </citation>
    <scope>NUCLEOTIDE SEQUENCE [LARGE SCALE GENOMIC DNA]</scope>
    <source>
        <strain evidence="6 7">KGMB12511</strain>
    </source>
</reference>
<accession>A0ABT7DIT4</accession>
<comment type="caution">
    <text evidence="6">The sequence shown here is derived from an EMBL/GenBank/DDBJ whole genome shotgun (WGS) entry which is preliminary data.</text>
</comment>
<dbReference type="InterPro" id="IPR015421">
    <property type="entry name" value="PyrdxlP-dep_Trfase_major"/>
</dbReference>
<comment type="similarity">
    <text evidence="3">Belongs to the class-V pyridoxal-phosphate-dependent aminotransferase family.</text>
</comment>
<sequence length="388" mass="40060">MIYFDNAATTMKKPPEVVQAVVEALQSFGGVGRGVHGASLSAGMAVYEAREAVARLFGAPSAARVAFCSNATEALNVAIAGLVRPGERAVTTAASHNSVLRPLYRARAQGADVDILPVAPDASINYDALEALLERPTRLLVATHASNVTGDVYDIERMTHLAHAHGALLLVDAAQTAGVVPLDMGTMGLDLVAFTGHKSLFGPQGTGGLCVGEGVEVPRYKVGGSGIKSYDEEHPSTMPERLEAGTLNGHGIAGLAAGIAYLERVGLDAVATQTHALVERFEAGARQIEGVRILGGQADSGRCGIVALNVGDVDSAVVSAALNADFGICTRAGAHCAPLMHQALGTMDQGAVRFSFSHLNTMDEVEEGLHALSQVAAAVLKDEARAGV</sequence>
<dbReference type="RefSeq" id="WP_283830764.1">
    <property type="nucleotide sequence ID" value="NZ_JASJEU010000003.1"/>
</dbReference>
<dbReference type="NCBIfam" id="TIGR01977">
    <property type="entry name" value="am_tr_V_EF2568"/>
    <property type="match status" value="1"/>
</dbReference>
<dbReference type="PANTHER" id="PTHR43586:SF4">
    <property type="entry name" value="ISOPENICILLIN N EPIMERASE"/>
    <property type="match status" value="1"/>
</dbReference>
<evidence type="ECO:0000256" key="4">
    <source>
        <dbReference type="RuleBase" id="RU004504"/>
    </source>
</evidence>